<evidence type="ECO:0000256" key="1">
    <source>
        <dbReference type="SAM" id="MobiDB-lite"/>
    </source>
</evidence>
<evidence type="ECO:0000256" key="2">
    <source>
        <dbReference type="SAM" id="Phobius"/>
    </source>
</evidence>
<evidence type="ECO:0000313" key="4">
    <source>
        <dbReference type="Proteomes" id="UP000318571"/>
    </source>
</evidence>
<evidence type="ECO:0000313" key="3">
    <source>
        <dbReference type="EMBL" id="TRY69231.1"/>
    </source>
</evidence>
<keyword evidence="2" id="KW-1133">Transmembrane helix</keyword>
<comment type="caution">
    <text evidence="3">The sequence shown here is derived from an EMBL/GenBank/DDBJ whole genome shotgun (WGS) entry which is preliminary data.</text>
</comment>
<keyword evidence="2" id="KW-0812">Transmembrane</keyword>
<accession>A0A553NUX0</accession>
<proteinExistence type="predicted"/>
<feature type="compositionally biased region" description="Basic and acidic residues" evidence="1">
    <location>
        <begin position="156"/>
        <end position="174"/>
    </location>
</feature>
<protein>
    <submittedName>
        <fullName evidence="3">Uncharacterized protein</fullName>
    </submittedName>
</protein>
<dbReference type="PANTHER" id="PTHR21106">
    <property type="entry name" value="NADH DEHYDROGENASE [UBIQUINONE] 1 BETA SUBCOMPLEX SUBUNIT 6"/>
    <property type="match status" value="1"/>
</dbReference>
<name>A0A553NUX0_TIGCA</name>
<sequence length="174" mass="20353">MKWSNGGDGTKKHYIIEGPYRTHQWRVGLSSEFQEADRLWRKQYLKDQVLAPKDLHNDMDRLPEFRKARYNLIRRVARMPGDALEGAFRGFMSSQVALLSRLMITRGLFVWALGVGVAFYVTTQESDWTRFQGMRILDRTHAIYPGHPEWPHNTSQKREKPSDFGNRGFEHSTI</sequence>
<dbReference type="STRING" id="6832.A0A553NUX0"/>
<dbReference type="EMBL" id="VCGU01000010">
    <property type="protein sequence ID" value="TRY69231.1"/>
    <property type="molecule type" value="Genomic_DNA"/>
</dbReference>
<feature type="transmembrane region" description="Helical" evidence="2">
    <location>
        <begin position="98"/>
        <end position="121"/>
    </location>
</feature>
<dbReference type="PANTHER" id="PTHR21106:SF2">
    <property type="entry name" value="NADH DEHYDROGENASE [UBIQUINONE] 1 BETA SUBCOMPLEX SUBUNIT 6"/>
    <property type="match status" value="1"/>
</dbReference>
<feature type="region of interest" description="Disordered" evidence="1">
    <location>
        <begin position="147"/>
        <end position="174"/>
    </location>
</feature>
<keyword evidence="2" id="KW-0472">Membrane</keyword>
<organism evidence="3 4">
    <name type="scientific">Tigriopus californicus</name>
    <name type="common">Marine copepod</name>
    <dbReference type="NCBI Taxonomy" id="6832"/>
    <lineage>
        <taxon>Eukaryota</taxon>
        <taxon>Metazoa</taxon>
        <taxon>Ecdysozoa</taxon>
        <taxon>Arthropoda</taxon>
        <taxon>Crustacea</taxon>
        <taxon>Multicrustacea</taxon>
        <taxon>Hexanauplia</taxon>
        <taxon>Copepoda</taxon>
        <taxon>Harpacticoida</taxon>
        <taxon>Harpacticidae</taxon>
        <taxon>Tigriopus</taxon>
    </lineage>
</organism>
<dbReference type="Proteomes" id="UP000318571">
    <property type="component" value="Chromosome 1"/>
</dbReference>
<reference evidence="3 4" key="1">
    <citation type="journal article" date="2018" name="Nat. Ecol. Evol.">
        <title>Genomic signatures of mitonuclear coevolution across populations of Tigriopus californicus.</title>
        <authorList>
            <person name="Barreto F.S."/>
            <person name="Watson E.T."/>
            <person name="Lima T.G."/>
            <person name="Willett C.S."/>
            <person name="Edmands S."/>
            <person name="Li W."/>
            <person name="Burton R.S."/>
        </authorList>
    </citation>
    <scope>NUCLEOTIDE SEQUENCE [LARGE SCALE GENOMIC DNA]</scope>
    <source>
        <strain evidence="3 4">San Diego</strain>
    </source>
</reference>
<keyword evidence="4" id="KW-1185">Reference proteome</keyword>
<dbReference type="AlphaFoldDB" id="A0A553NUX0"/>
<gene>
    <name evidence="3" type="ORF">TCAL_13329</name>
</gene>